<feature type="transmembrane region" description="Helical" evidence="6">
    <location>
        <begin position="169"/>
        <end position="194"/>
    </location>
</feature>
<dbReference type="AlphaFoldDB" id="A0A543KRD8"/>
<evidence type="ECO:0000313" key="8">
    <source>
        <dbReference type="EMBL" id="TQM97639.1"/>
    </source>
</evidence>
<gene>
    <name evidence="8" type="ORF">FB476_2562</name>
</gene>
<dbReference type="Pfam" id="PF00361">
    <property type="entry name" value="Proton_antipo_M"/>
    <property type="match status" value="1"/>
</dbReference>
<evidence type="ECO:0000256" key="4">
    <source>
        <dbReference type="ARBA" id="ARBA00023136"/>
    </source>
</evidence>
<reference evidence="8 9" key="1">
    <citation type="submission" date="2019-06" db="EMBL/GenBank/DDBJ databases">
        <title>Sequencing the genomes of 1000 actinobacteria strains.</title>
        <authorList>
            <person name="Klenk H.-P."/>
        </authorList>
    </citation>
    <scope>NUCLEOTIDE SEQUENCE [LARGE SCALE GENOMIC DNA]</scope>
    <source>
        <strain evidence="8 9">DSM 12362</strain>
    </source>
</reference>
<feature type="transmembrane region" description="Helical" evidence="6">
    <location>
        <begin position="496"/>
        <end position="514"/>
    </location>
</feature>
<comment type="caution">
    <text evidence="8">The sequence shown here is derived from an EMBL/GenBank/DDBJ whole genome shotgun (WGS) entry which is preliminary data.</text>
</comment>
<evidence type="ECO:0000256" key="2">
    <source>
        <dbReference type="ARBA" id="ARBA00022692"/>
    </source>
</evidence>
<sequence length="520" mass="52194">MTLDLHLSATLPVLAPLLAAVVVLLVDAALPGRRTPHLVLTGLGLVAGAVATVPGLRQPAGDARSAFCLGSGECLYTADRLTSVLQLAGLLAAVVVLVLAWRDWRAPSGTGRTAVVAALVLGATGGVVAVPAAGDLGSLLVALELATLPTVALVVLTDEAWSGERRARAVEGATALLMTSLVSFGLVALGAALWVAATGTALLELPTSRDPSLLLLASVFVLAGLAFKLSAVPFHAWTPITYSTASLPVTAYLSTVSKVAALGAVVVLVRALGAVDGTTLLALALLAALSMTVGNLVALVQTDAVRLLAWSTVAQAGWVLLPLASLSSRAVHAAGSYLVVYVLGTLLAFAVVVAVAGLVSVEGGTEADGTSLRAHDGLLRRRPLLAIPLVLALLTLAGLPPAVVGLVAKVVALRPVAGDGTWWLAVVAAVNVALGIAVYLRWIVRLVAPLPAGTVAPAPAGAVASTGMATGGVDEALEAESADGDVLVAARPRVPVPVLAVIGVLTLLVVLWSITPVGVV</sequence>
<dbReference type="GO" id="GO:0012505">
    <property type="term" value="C:endomembrane system"/>
    <property type="evidence" value="ECO:0007669"/>
    <property type="project" value="UniProtKB-SubCell"/>
</dbReference>
<dbReference type="OrthoDB" id="9811718at2"/>
<dbReference type="RefSeq" id="WP_141819350.1">
    <property type="nucleotide sequence ID" value="NZ_BAAAIL010000001.1"/>
</dbReference>
<feature type="transmembrane region" description="Helical" evidence="6">
    <location>
        <begin position="6"/>
        <end position="26"/>
    </location>
</feature>
<evidence type="ECO:0000256" key="6">
    <source>
        <dbReference type="SAM" id="Phobius"/>
    </source>
</evidence>
<evidence type="ECO:0000256" key="5">
    <source>
        <dbReference type="RuleBase" id="RU000320"/>
    </source>
</evidence>
<dbReference type="PANTHER" id="PTHR22773">
    <property type="entry name" value="NADH DEHYDROGENASE"/>
    <property type="match status" value="1"/>
</dbReference>
<feature type="transmembrane region" description="Helical" evidence="6">
    <location>
        <begin position="38"/>
        <end position="56"/>
    </location>
</feature>
<feature type="transmembrane region" description="Helical" evidence="6">
    <location>
        <begin position="338"/>
        <end position="363"/>
    </location>
</feature>
<keyword evidence="3 6" id="KW-1133">Transmembrane helix</keyword>
<feature type="transmembrane region" description="Helical" evidence="6">
    <location>
        <begin position="420"/>
        <end position="440"/>
    </location>
</feature>
<feature type="transmembrane region" description="Helical" evidence="6">
    <location>
        <begin position="214"/>
        <end position="237"/>
    </location>
</feature>
<organism evidence="8 9">
    <name type="scientific">Ornithinimicrobium humiphilum</name>
    <dbReference type="NCBI Taxonomy" id="125288"/>
    <lineage>
        <taxon>Bacteria</taxon>
        <taxon>Bacillati</taxon>
        <taxon>Actinomycetota</taxon>
        <taxon>Actinomycetes</taxon>
        <taxon>Micrococcales</taxon>
        <taxon>Ornithinimicrobiaceae</taxon>
        <taxon>Ornithinimicrobium</taxon>
    </lineage>
</organism>
<evidence type="ECO:0000259" key="7">
    <source>
        <dbReference type="Pfam" id="PF00361"/>
    </source>
</evidence>
<dbReference type="EMBL" id="VFPU01000001">
    <property type="protein sequence ID" value="TQM97639.1"/>
    <property type="molecule type" value="Genomic_DNA"/>
</dbReference>
<protein>
    <submittedName>
        <fullName evidence="8">NADH dehydrogenase subunit N</fullName>
    </submittedName>
</protein>
<dbReference type="GO" id="GO:0016020">
    <property type="term" value="C:membrane"/>
    <property type="evidence" value="ECO:0007669"/>
    <property type="project" value="UniProtKB-SubCell"/>
</dbReference>
<evidence type="ECO:0000313" key="9">
    <source>
        <dbReference type="Proteomes" id="UP000315133"/>
    </source>
</evidence>
<feature type="transmembrane region" description="Helical" evidence="6">
    <location>
        <begin position="139"/>
        <end position="157"/>
    </location>
</feature>
<evidence type="ECO:0000256" key="1">
    <source>
        <dbReference type="ARBA" id="ARBA00004127"/>
    </source>
</evidence>
<feature type="domain" description="NADH:quinone oxidoreductase/Mrp antiporter transmembrane" evidence="7">
    <location>
        <begin position="133"/>
        <end position="433"/>
    </location>
</feature>
<comment type="subcellular location">
    <subcellularLocation>
        <location evidence="1">Endomembrane system</location>
        <topology evidence="1">Multi-pass membrane protein</topology>
    </subcellularLocation>
    <subcellularLocation>
        <location evidence="5">Membrane</location>
        <topology evidence="5">Multi-pass membrane protein</topology>
    </subcellularLocation>
</comment>
<feature type="transmembrane region" description="Helical" evidence="6">
    <location>
        <begin position="384"/>
        <end position="408"/>
    </location>
</feature>
<keyword evidence="9" id="KW-1185">Reference proteome</keyword>
<dbReference type="InterPro" id="IPR001750">
    <property type="entry name" value="ND/Mrp_TM"/>
</dbReference>
<evidence type="ECO:0000256" key="3">
    <source>
        <dbReference type="ARBA" id="ARBA00022989"/>
    </source>
</evidence>
<accession>A0A543KRD8</accession>
<feature type="transmembrane region" description="Helical" evidence="6">
    <location>
        <begin position="279"/>
        <end position="300"/>
    </location>
</feature>
<dbReference type="Proteomes" id="UP000315133">
    <property type="component" value="Unassembled WGS sequence"/>
</dbReference>
<keyword evidence="4 6" id="KW-0472">Membrane</keyword>
<feature type="transmembrane region" description="Helical" evidence="6">
    <location>
        <begin position="307"/>
        <end position="326"/>
    </location>
</feature>
<proteinExistence type="predicted"/>
<name>A0A543KRD8_9MICO</name>
<feature type="transmembrane region" description="Helical" evidence="6">
    <location>
        <begin position="83"/>
        <end position="101"/>
    </location>
</feature>
<feature type="transmembrane region" description="Helical" evidence="6">
    <location>
        <begin position="113"/>
        <end position="133"/>
    </location>
</feature>
<keyword evidence="2 5" id="KW-0812">Transmembrane</keyword>
<feature type="transmembrane region" description="Helical" evidence="6">
    <location>
        <begin position="249"/>
        <end position="273"/>
    </location>
</feature>